<feature type="compositionally biased region" description="Polar residues" evidence="1">
    <location>
        <begin position="866"/>
        <end position="876"/>
    </location>
</feature>
<evidence type="ECO:0000313" key="3">
    <source>
        <dbReference type="EMBL" id="SSX17901.1"/>
    </source>
</evidence>
<gene>
    <name evidence="3" type="primary">CSON005635</name>
</gene>
<accession>A0A336LMA7</accession>
<feature type="compositionally biased region" description="Polar residues" evidence="1">
    <location>
        <begin position="1027"/>
        <end position="1041"/>
    </location>
</feature>
<feature type="compositionally biased region" description="Low complexity" evidence="1">
    <location>
        <begin position="1065"/>
        <end position="1078"/>
    </location>
</feature>
<name>A0A336LMA7_CULSO</name>
<feature type="region of interest" description="Disordered" evidence="1">
    <location>
        <begin position="1024"/>
        <end position="1078"/>
    </location>
</feature>
<feature type="region of interest" description="Disordered" evidence="1">
    <location>
        <begin position="1387"/>
        <end position="1413"/>
    </location>
</feature>
<proteinExistence type="predicted"/>
<protein>
    <submittedName>
        <fullName evidence="3">CSON005635 protein</fullName>
    </submittedName>
</protein>
<feature type="region of interest" description="Disordered" evidence="1">
    <location>
        <begin position="1240"/>
        <end position="1266"/>
    </location>
</feature>
<dbReference type="VEuPathDB" id="VectorBase:CSON005635"/>
<dbReference type="EMBL" id="UFQS01000021">
    <property type="protein sequence ID" value="SSW97515.1"/>
    <property type="molecule type" value="Genomic_DNA"/>
</dbReference>
<sequence>MNSDKETCFEPKIISYSSEGIQTDEIWSQENSVLCESDITSIDLTSSSDSTEYADLSTEKVPYYSMSVEKCNPDSKWLLLKCDDTKLCESFFETYKEFFKEVYGTGTQFRSKDSSTSDVFFNKGENCENLKNKIVDKVNQKPKNNTDVHNSPNLRNHFNIINGKDNILSEEQSEGCLTNIQYSKALQHSDVKYKSIDLFVTENNLKVKLEALTKKHQENEINEVSHHLLELHNDFNNKTLDEQLHTQTNQLKSNFEASIRLKKLEERINKHKINKKLHFSKSEDSSEVLENLHDPFIEIPSYIHIKHVQELNENDANIICQSRIRSCIDFLNISDKGEIYLTPETNISNSLLNNTESCENSFPNKKEIEKSEVYHENSLKTDHRQKEKKINNYLSSNELKNQSVNNNISPDSTDILNSNEPDCLEKKEKGSCEQKKNVFQTNSSNVLDDIRSDSEICQILSQKSINLSDISKIAPTEKLEPEIKCNNIVSTTELTSGGSTHCEFNVRDLSDFHFFYNSDIQDCYDEFTEEFENVDLESTNLITEKISDKNCVNSCDCSLEAIPIYNQFLTMRETTMGPLKGLLKKPNRPPVSRKNRVVFDETKNQFFDADYIILIREDCLYDDEEDTEPCTCGEHELVRICCDEGCCGYTDDGRTPPSPKFAPPIEFVDQATLSPPEGYKDAGGNLIDSALQGALGGHVFGAQHIQQLQVIQRLQQQRAAMLAAKAAAQLTHQSAPNVCVECAECSECAAKQLQEESGSQCSDEVSPCEIPISLGTLIPVTNASPEKRIIEKEIVAGEERPRVLSPKSSQDISDLESKQDSECKPTLPTNKESEGNDSDEGFGLKQNLIGSRSGILKGGRLKKNEPTQVDEASNITSDDESSSKRSVRFTEETKEREAAEGESQTENNPIDYVSHSMKRHSSIFHNALRPNSALRQLFPTTIHSSVISNSLTDDSLKLLDDSTNLNTTDNILSDSDTEIIKKTIERNVLRRSLIKYEPKKKLPSKETTSLEERIRQLTCDIDEPLNESGSFETNMYTSDDSNSIRRDSPTGEETPLQNKNVDKNVSTSSSGGGSLSVSVGSTYKKITDLFNRDKRQDRITENEEGSLGIVPQDCRCPAGPDLGLGSQIQGAHTQIHQPPPPPPRHPDTRRQFLSTLVPLTACVAGQRDDLSYYTLAQPNNRNSVSSSQCTDYSLGDIDKVLTDEESKKVAPDVIAGTPGQETDELVAFALQESIRTEKLKKRYSTENSNPNSDDDDEQNDYGFNKRPQVKGIKSRFSTNEMLQEMQNQLSQNVNHQPQKAQATIQTQTAQTQIVHSSTLPRPHTTMHIAAKQITAHHQHTSSWSYYPDHPVSSNNAQQESHKNYYHLPAHTRHSYHGHEAVAVQETISHQPQNQYGKFARSPTRRPESPPPLRNYHQTMVLIPYNSNPYQQFTSTESESSFGRQHNVVEYQQVTQQTIRVPVGYALPGMQLHVVAPNSHFTTLPRINNGPKNFQLSTPDQPLQNSKFNERGIVRSEPEGAACVQSNDVVLSPTDGKSQSINLSPQVSTGQQKLQSGSVYYAMNV</sequence>
<feature type="compositionally biased region" description="Basic and acidic residues" evidence="1">
    <location>
        <begin position="888"/>
        <end position="899"/>
    </location>
</feature>
<evidence type="ECO:0000313" key="2">
    <source>
        <dbReference type="EMBL" id="SSW97515.1"/>
    </source>
</evidence>
<evidence type="ECO:0000256" key="1">
    <source>
        <dbReference type="SAM" id="MobiDB-lite"/>
    </source>
</evidence>
<dbReference type="EMBL" id="UFQT01000021">
    <property type="protein sequence ID" value="SSX17901.1"/>
    <property type="molecule type" value="Genomic_DNA"/>
</dbReference>
<feature type="region of interest" description="Disordered" evidence="1">
    <location>
        <begin position="800"/>
        <end position="909"/>
    </location>
</feature>
<reference evidence="2" key="1">
    <citation type="submission" date="2018-04" db="EMBL/GenBank/DDBJ databases">
        <authorList>
            <person name="Go L.Y."/>
            <person name="Mitchell J.A."/>
        </authorList>
    </citation>
    <scope>NUCLEOTIDE SEQUENCE</scope>
    <source>
        <tissue evidence="2">Whole organism</tissue>
    </source>
</reference>
<organism evidence="3">
    <name type="scientific">Culicoides sonorensis</name>
    <name type="common">Biting midge</name>
    <dbReference type="NCBI Taxonomy" id="179676"/>
    <lineage>
        <taxon>Eukaryota</taxon>
        <taxon>Metazoa</taxon>
        <taxon>Ecdysozoa</taxon>
        <taxon>Arthropoda</taxon>
        <taxon>Hexapoda</taxon>
        <taxon>Insecta</taxon>
        <taxon>Pterygota</taxon>
        <taxon>Neoptera</taxon>
        <taxon>Endopterygota</taxon>
        <taxon>Diptera</taxon>
        <taxon>Nematocera</taxon>
        <taxon>Chironomoidea</taxon>
        <taxon>Ceratopogonidae</taxon>
        <taxon>Ceratopogoninae</taxon>
        <taxon>Culicoides</taxon>
        <taxon>Monoculicoides</taxon>
    </lineage>
</organism>
<reference evidence="3" key="2">
    <citation type="submission" date="2018-07" db="EMBL/GenBank/DDBJ databases">
        <authorList>
            <person name="Quirk P.G."/>
            <person name="Krulwich T.A."/>
        </authorList>
    </citation>
    <scope>NUCLEOTIDE SEQUENCE</scope>
</reference>